<proteinExistence type="predicted"/>
<dbReference type="Proteomes" id="UP000008143">
    <property type="component" value="Chromosome 2"/>
</dbReference>
<reference evidence="2" key="2">
    <citation type="submission" date="2021-03" db="UniProtKB">
        <authorList>
            <consortium name="Ensembl"/>
        </authorList>
    </citation>
    <scope>IDENTIFICATION</scope>
</reference>
<keyword evidence="3" id="KW-1185">Reference proteome</keyword>
<organism evidence="2">
    <name type="scientific">Xenopus tropicalis</name>
    <name type="common">Western clawed frog</name>
    <name type="synonym">Silurana tropicalis</name>
    <dbReference type="NCBI Taxonomy" id="8364"/>
    <lineage>
        <taxon>Eukaryota</taxon>
        <taxon>Metazoa</taxon>
        <taxon>Chordata</taxon>
        <taxon>Craniata</taxon>
        <taxon>Vertebrata</taxon>
        <taxon>Euteleostomi</taxon>
        <taxon>Amphibia</taxon>
        <taxon>Batrachia</taxon>
        <taxon>Anura</taxon>
        <taxon>Pipoidea</taxon>
        <taxon>Pipidae</taxon>
        <taxon>Xenopodinae</taxon>
        <taxon>Xenopus</taxon>
        <taxon>Silurana</taxon>
    </lineage>
</organism>
<dbReference type="InterPro" id="IPR031496">
    <property type="entry name" value="DUF4688"/>
</dbReference>
<accession>A0A803K673</accession>
<name>A0A803K673_XENTR</name>
<gene>
    <name evidence="5" type="primary">c2h1orf94</name>
    <name evidence="2 4" type="synonym">c1orf94</name>
</gene>
<evidence type="ECO:0000313" key="4">
    <source>
        <dbReference type="RefSeq" id="XP_031752780.1"/>
    </source>
</evidence>
<dbReference type="KEGG" id="xtr:100485578"/>
<evidence type="ECO:0000256" key="1">
    <source>
        <dbReference type="SAM" id="MobiDB-lite"/>
    </source>
</evidence>
<reference evidence="4" key="3">
    <citation type="submission" date="2025-04" db="UniProtKB">
        <authorList>
            <consortium name="RefSeq"/>
        </authorList>
    </citation>
    <scope>IDENTIFICATION</scope>
    <source>
        <strain evidence="4">Nigerian</strain>
        <tissue evidence="4">Liver and blood</tissue>
    </source>
</reference>
<dbReference type="Xenbase" id="XB-GENE-22068079">
    <property type="gene designation" value="c2h1orf94"/>
</dbReference>
<feature type="compositionally biased region" description="Basic and acidic residues" evidence="1">
    <location>
        <begin position="67"/>
        <end position="83"/>
    </location>
</feature>
<dbReference type="Ensembl" id="ENSXETT00000118447">
    <property type="protein sequence ID" value="ENSXETP00000115865"/>
    <property type="gene ID" value="ENSXETG00000044177"/>
</dbReference>
<dbReference type="AlphaFoldDB" id="A0A803K673"/>
<feature type="region of interest" description="Disordered" evidence="1">
    <location>
        <begin position="182"/>
        <end position="205"/>
    </location>
</feature>
<feature type="region of interest" description="Disordered" evidence="1">
    <location>
        <begin position="57"/>
        <end position="83"/>
    </location>
</feature>
<dbReference type="OrthoDB" id="9948768at2759"/>
<dbReference type="RefSeq" id="XP_031752780.1">
    <property type="nucleotide sequence ID" value="XM_031896920.1"/>
</dbReference>
<evidence type="ECO:0000313" key="5">
    <source>
        <dbReference type="Xenbase" id="XB-GENE-22068079"/>
    </source>
</evidence>
<protein>
    <submittedName>
        <fullName evidence="2">Chromosome 1 open reading frame 94</fullName>
    </submittedName>
    <submittedName>
        <fullName evidence="4">Uncharacterized protein C1orf94 homolog isoform X1</fullName>
    </submittedName>
</protein>
<reference evidence="2" key="1">
    <citation type="journal article" date="2010" name="Science">
        <title>The genome of the Western clawed frog Xenopus tropicalis.</title>
        <authorList>
            <person name="Hellsten U."/>
            <person name="Harland R.M."/>
            <person name="Gilchrist M.J."/>
            <person name="Hendrix D."/>
            <person name="Jurka J."/>
            <person name="Kapitonov V."/>
            <person name="Ovcharenko I."/>
            <person name="Putnam N.H."/>
            <person name="Shu S."/>
            <person name="Taher L."/>
            <person name="Blitz I.L."/>
            <person name="Blumberg B."/>
            <person name="Dichmann D.S."/>
            <person name="Dubchak I."/>
            <person name="Amaya E."/>
            <person name="Detter J.C."/>
            <person name="Fletcher R."/>
            <person name="Gerhard D.S."/>
            <person name="Goodstein D."/>
            <person name="Graves T."/>
            <person name="Grigoriev I.V."/>
            <person name="Grimwood J."/>
            <person name="Kawashima T."/>
            <person name="Lindquist E."/>
            <person name="Lucas S.M."/>
            <person name="Mead P.E."/>
            <person name="Mitros T."/>
            <person name="Ogino H."/>
            <person name="Ohta Y."/>
            <person name="Poliakov A.V."/>
            <person name="Pollet N."/>
            <person name="Robert J."/>
            <person name="Salamov A."/>
            <person name="Sater A.K."/>
            <person name="Schmutz J."/>
            <person name="Terry A."/>
            <person name="Vize P.D."/>
            <person name="Warren W.C."/>
            <person name="Wells D."/>
            <person name="Wills A."/>
            <person name="Wilson R.K."/>
            <person name="Zimmerman L.B."/>
            <person name="Zorn A.M."/>
            <person name="Grainger R."/>
            <person name="Grammer T."/>
            <person name="Khokha M.K."/>
            <person name="Richardson P.M."/>
            <person name="Rokhsar D.S."/>
        </authorList>
    </citation>
    <scope>NUCLEOTIDE SEQUENCE [LARGE SCALE GENOMIC DNA]</scope>
    <source>
        <strain evidence="2">Nigerian</strain>
    </source>
</reference>
<dbReference type="OMA" id="TEGKECQ"/>
<dbReference type="PANTHER" id="PTHR35674">
    <property type="entry name" value="CDNA SEQUENCE CK137956"/>
    <property type="match status" value="1"/>
</dbReference>
<dbReference type="PANTHER" id="PTHR35674:SF1">
    <property type="entry name" value="CDNA SEQUENCE CK137956"/>
    <property type="match status" value="1"/>
</dbReference>
<evidence type="ECO:0000313" key="2">
    <source>
        <dbReference type="Ensembl" id="ENSXETP00000115865"/>
    </source>
</evidence>
<feature type="compositionally biased region" description="Basic and acidic residues" evidence="1">
    <location>
        <begin position="190"/>
        <end position="205"/>
    </location>
</feature>
<sequence>MLSSVTAPQQCSAMSKQAPPIGPFPRYIWVHQDTPQDSLDKACYEIWKRVQSSLEEMNFRKRNKPPASEKTKKREAAGTRKRDVVSMKTNKSVEWTSDKYDISCLVAQEYLCLLMESAGSKKWQKLDFLAEVTQKEQVKEKLGAVEYYQKDTHSSTENISTSMELLSHNEICTLDKTSRLSVSSSQNGRQLEKKKDELKDHKGKADSKINASFEIKALNPVANLTSRKNKQRITGYTCPSYTPCFSSTIINNMHISNHFPRGLRFVQYQQSSFHTQQRFWVPPFFPVLQPHVGGYNGTFNSYEVAQTLFYATYPPVTGFIQCMQPDYLRQQWNFPKGNPGTRGRPQQGGDLLPHQFPYPHRFNSPFPGAAMMSNAYFTYSRK</sequence>
<dbReference type="AGR" id="Xenbase:XB-GENE-22068079"/>
<evidence type="ECO:0000313" key="3">
    <source>
        <dbReference type="Proteomes" id="UP000008143"/>
    </source>
</evidence>